<accession>A0A382R8A3</accession>
<sequence>MYDKIEWAAVDDREKHFVECVRHGVAPSCDAEDDLNCMRISGSLKKSTETGQAKAY</sequence>
<proteinExistence type="predicted"/>
<dbReference type="EMBL" id="UINC01119532">
    <property type="protein sequence ID" value="SVC93415.1"/>
    <property type="molecule type" value="Genomic_DNA"/>
</dbReference>
<name>A0A382R8A3_9ZZZZ</name>
<dbReference type="Gene3D" id="3.30.360.10">
    <property type="entry name" value="Dihydrodipicolinate Reductase, domain 2"/>
    <property type="match status" value="1"/>
</dbReference>
<dbReference type="AlphaFoldDB" id="A0A382R8A3"/>
<organism evidence="1">
    <name type="scientific">marine metagenome</name>
    <dbReference type="NCBI Taxonomy" id="408172"/>
    <lineage>
        <taxon>unclassified sequences</taxon>
        <taxon>metagenomes</taxon>
        <taxon>ecological metagenomes</taxon>
    </lineage>
</organism>
<evidence type="ECO:0000313" key="1">
    <source>
        <dbReference type="EMBL" id="SVC93415.1"/>
    </source>
</evidence>
<protein>
    <submittedName>
        <fullName evidence="1">Uncharacterized protein</fullName>
    </submittedName>
</protein>
<gene>
    <name evidence="1" type="ORF">METZ01_LOCUS346269</name>
</gene>
<reference evidence="1" key="1">
    <citation type="submission" date="2018-05" db="EMBL/GenBank/DDBJ databases">
        <authorList>
            <person name="Lanie J.A."/>
            <person name="Ng W.-L."/>
            <person name="Kazmierczak K.M."/>
            <person name="Andrzejewski T.M."/>
            <person name="Davidsen T.M."/>
            <person name="Wayne K.J."/>
            <person name="Tettelin H."/>
            <person name="Glass J.I."/>
            <person name="Rusch D."/>
            <person name="Podicherti R."/>
            <person name="Tsui H.-C.T."/>
            <person name="Winkler M.E."/>
        </authorList>
    </citation>
    <scope>NUCLEOTIDE SEQUENCE</scope>
</reference>